<gene>
    <name evidence="2" type="ORF">ARMOST_10144</name>
</gene>
<dbReference type="Proteomes" id="UP000219338">
    <property type="component" value="Unassembled WGS sequence"/>
</dbReference>
<proteinExistence type="predicted"/>
<dbReference type="EMBL" id="FUEG01000007">
    <property type="protein sequence ID" value="SJL06802.1"/>
    <property type="molecule type" value="Genomic_DNA"/>
</dbReference>
<dbReference type="STRING" id="47428.A0A284RDG3"/>
<accession>A0A284RDG3</accession>
<feature type="compositionally biased region" description="Basic residues" evidence="1">
    <location>
        <begin position="65"/>
        <end position="74"/>
    </location>
</feature>
<sequence>MEGMNGSLEQVRVNTLEHLRELNSAPSVGMHDTPKESLKNSCASSKYLIQSGHHQTKNHGTLMNQRRHRRRRKQRMSLLTGQYFDVAHNQQSRRKFFQSRMVFDDTWQRVKLVGLGFGVSELMEREGGDGEDDWIEMDT</sequence>
<evidence type="ECO:0000313" key="3">
    <source>
        <dbReference type="Proteomes" id="UP000219338"/>
    </source>
</evidence>
<dbReference type="AlphaFoldDB" id="A0A284RDG3"/>
<protein>
    <submittedName>
        <fullName evidence="2">Uncharacterized protein</fullName>
    </submittedName>
</protein>
<evidence type="ECO:0000256" key="1">
    <source>
        <dbReference type="SAM" id="MobiDB-lite"/>
    </source>
</evidence>
<evidence type="ECO:0000313" key="2">
    <source>
        <dbReference type="EMBL" id="SJL06802.1"/>
    </source>
</evidence>
<dbReference type="OrthoDB" id="3042845at2759"/>
<organism evidence="2 3">
    <name type="scientific">Armillaria ostoyae</name>
    <name type="common">Armillaria root rot fungus</name>
    <dbReference type="NCBI Taxonomy" id="47428"/>
    <lineage>
        <taxon>Eukaryota</taxon>
        <taxon>Fungi</taxon>
        <taxon>Dikarya</taxon>
        <taxon>Basidiomycota</taxon>
        <taxon>Agaricomycotina</taxon>
        <taxon>Agaricomycetes</taxon>
        <taxon>Agaricomycetidae</taxon>
        <taxon>Agaricales</taxon>
        <taxon>Marasmiineae</taxon>
        <taxon>Physalacriaceae</taxon>
        <taxon>Armillaria</taxon>
    </lineage>
</organism>
<name>A0A284RDG3_ARMOS</name>
<feature type="region of interest" description="Disordered" evidence="1">
    <location>
        <begin position="50"/>
        <end position="74"/>
    </location>
</feature>
<reference evidence="3" key="1">
    <citation type="journal article" date="2017" name="Nat. Ecol. Evol.">
        <title>Genome expansion and lineage-specific genetic innovations in the forest pathogenic fungi Armillaria.</title>
        <authorList>
            <person name="Sipos G."/>
            <person name="Prasanna A.N."/>
            <person name="Walter M.C."/>
            <person name="O'Connor E."/>
            <person name="Balint B."/>
            <person name="Krizsan K."/>
            <person name="Kiss B."/>
            <person name="Hess J."/>
            <person name="Varga T."/>
            <person name="Slot J."/>
            <person name="Riley R."/>
            <person name="Boka B."/>
            <person name="Rigling D."/>
            <person name="Barry K."/>
            <person name="Lee J."/>
            <person name="Mihaltcheva S."/>
            <person name="LaButti K."/>
            <person name="Lipzen A."/>
            <person name="Waldron R."/>
            <person name="Moloney N.M."/>
            <person name="Sperisen C."/>
            <person name="Kredics L."/>
            <person name="Vagvoelgyi C."/>
            <person name="Patrignani A."/>
            <person name="Fitzpatrick D."/>
            <person name="Nagy I."/>
            <person name="Doyle S."/>
            <person name="Anderson J.B."/>
            <person name="Grigoriev I.V."/>
            <person name="Gueldener U."/>
            <person name="Muensterkoetter M."/>
            <person name="Nagy L.G."/>
        </authorList>
    </citation>
    <scope>NUCLEOTIDE SEQUENCE [LARGE SCALE GENOMIC DNA]</scope>
    <source>
        <strain evidence="3">C18/9</strain>
    </source>
</reference>
<keyword evidence="3" id="KW-1185">Reference proteome</keyword>